<dbReference type="EMBL" id="JQCR01000002">
    <property type="protein sequence ID" value="KGE20625.1"/>
    <property type="molecule type" value="Genomic_DNA"/>
</dbReference>
<dbReference type="AlphaFoldDB" id="A0A098MDH6"/>
<dbReference type="Proteomes" id="UP000029734">
    <property type="component" value="Unassembled WGS sequence"/>
</dbReference>
<keyword evidence="2" id="KW-1185">Reference proteome</keyword>
<comment type="caution">
    <text evidence="1">The sequence shown here is derived from an EMBL/GenBank/DDBJ whole genome shotgun (WGS) entry which is preliminary data.</text>
</comment>
<reference evidence="1 2" key="2">
    <citation type="submission" date="2014-10" db="EMBL/GenBank/DDBJ databases">
        <title>Comparative genomics of the Paenibacillus odorifer group.</title>
        <authorList>
            <person name="Tsai Y.-C."/>
            <person name="Martin N."/>
            <person name="Korlach J."/>
            <person name="Wiedmann M."/>
        </authorList>
    </citation>
    <scope>NUCLEOTIDE SEQUENCE [LARGE SCALE GENOMIC DNA]</scope>
    <source>
        <strain evidence="1 2">DSM 18334</strain>
    </source>
</reference>
<reference evidence="1 2" key="1">
    <citation type="submission" date="2014-08" db="EMBL/GenBank/DDBJ databases">
        <authorList>
            <person name="den Bakker H.C."/>
        </authorList>
    </citation>
    <scope>NUCLEOTIDE SEQUENCE [LARGE SCALE GENOMIC DNA]</scope>
    <source>
        <strain evidence="1 2">DSM 18334</strain>
    </source>
</reference>
<evidence type="ECO:0000313" key="1">
    <source>
        <dbReference type="EMBL" id="KGE20625.1"/>
    </source>
</evidence>
<dbReference type="STRING" id="268407.PWYN_15705"/>
<dbReference type="OrthoDB" id="1808294at2"/>
<name>A0A098MDH6_9BACL</name>
<gene>
    <name evidence="1" type="ORF">PWYN_15705</name>
</gene>
<organism evidence="1 2">
    <name type="scientific">Paenibacillus wynnii</name>
    <dbReference type="NCBI Taxonomy" id="268407"/>
    <lineage>
        <taxon>Bacteria</taxon>
        <taxon>Bacillati</taxon>
        <taxon>Bacillota</taxon>
        <taxon>Bacilli</taxon>
        <taxon>Bacillales</taxon>
        <taxon>Paenibacillaceae</taxon>
        <taxon>Paenibacillus</taxon>
    </lineage>
</organism>
<proteinExistence type="predicted"/>
<protein>
    <submittedName>
        <fullName evidence="1">Uncharacterized protein</fullName>
    </submittedName>
</protein>
<evidence type="ECO:0000313" key="2">
    <source>
        <dbReference type="Proteomes" id="UP000029734"/>
    </source>
</evidence>
<accession>A0A098MDH6</accession>
<dbReference type="RefSeq" id="WP_036653081.1">
    <property type="nucleotide sequence ID" value="NZ_JQCR01000002.1"/>
</dbReference>
<sequence length="114" mass="12900">MIGGGYFTTIFPLIKNAELWFKSSTLEDGPHGGEVTVWSGSDYTEAYKEPFSSALALQEYGLQLDCQDRIFCRPNDSLVEGVGAYLTNREGEPDYIVVSVTPWPEHYECLLRRR</sequence>